<name>A0A3P9NP72_POERE</name>
<dbReference type="InterPro" id="IPR043504">
    <property type="entry name" value="Peptidase_S1_PA_chymotrypsin"/>
</dbReference>
<keyword evidence="5" id="KW-1015">Disulfide bond</keyword>
<evidence type="ECO:0000256" key="3">
    <source>
        <dbReference type="ARBA" id="ARBA00022801"/>
    </source>
</evidence>
<dbReference type="Proteomes" id="UP000242638">
    <property type="component" value="Unassembled WGS sequence"/>
</dbReference>
<accession>A0A3P9NP72</accession>
<dbReference type="InterPro" id="IPR001314">
    <property type="entry name" value="Peptidase_S1A"/>
</dbReference>
<keyword evidence="3" id="KW-0378">Hydrolase</keyword>
<dbReference type="InterPro" id="IPR001254">
    <property type="entry name" value="Trypsin_dom"/>
</dbReference>
<dbReference type="KEGG" id="pret:103464050"/>
<dbReference type="Pfam" id="PF00089">
    <property type="entry name" value="Trypsin"/>
    <property type="match status" value="1"/>
</dbReference>
<dbReference type="Ensembl" id="ENSPRET00000011486.1">
    <property type="protein sequence ID" value="ENSPREP00000011359.1"/>
    <property type="gene ID" value="ENSPREG00000007747.1"/>
</dbReference>
<dbReference type="InterPro" id="IPR009003">
    <property type="entry name" value="Peptidase_S1_PA"/>
</dbReference>
<dbReference type="InterPro" id="IPR018114">
    <property type="entry name" value="TRYPSIN_HIS"/>
</dbReference>
<dbReference type="PANTHER" id="PTHR24271">
    <property type="entry name" value="KALLIKREIN-RELATED"/>
    <property type="match status" value="1"/>
</dbReference>
<feature type="chain" id="PRO_5018129990" evidence="6">
    <location>
        <begin position="27"/>
        <end position="256"/>
    </location>
</feature>
<dbReference type="SUPFAM" id="SSF50494">
    <property type="entry name" value="Trypsin-like serine proteases"/>
    <property type="match status" value="1"/>
</dbReference>
<dbReference type="GeneTree" id="ENSGT00910000144271"/>
<dbReference type="PROSITE" id="PS00134">
    <property type="entry name" value="TRYPSIN_HIS"/>
    <property type="match status" value="1"/>
</dbReference>
<keyword evidence="2 6" id="KW-0732">Signal</keyword>
<dbReference type="CDD" id="cd00190">
    <property type="entry name" value="Tryp_SPc"/>
    <property type="match status" value="1"/>
</dbReference>
<evidence type="ECO:0000256" key="6">
    <source>
        <dbReference type="SAM" id="SignalP"/>
    </source>
</evidence>
<evidence type="ECO:0000256" key="4">
    <source>
        <dbReference type="ARBA" id="ARBA00022825"/>
    </source>
</evidence>
<keyword evidence="9" id="KW-1185">Reference proteome</keyword>
<keyword evidence="4" id="KW-0720">Serine protease</keyword>
<organism evidence="8 9">
    <name type="scientific">Poecilia reticulata</name>
    <name type="common">Guppy</name>
    <name type="synonym">Acanthophacelus reticulatus</name>
    <dbReference type="NCBI Taxonomy" id="8081"/>
    <lineage>
        <taxon>Eukaryota</taxon>
        <taxon>Metazoa</taxon>
        <taxon>Chordata</taxon>
        <taxon>Craniata</taxon>
        <taxon>Vertebrata</taxon>
        <taxon>Euteleostomi</taxon>
        <taxon>Actinopterygii</taxon>
        <taxon>Neopterygii</taxon>
        <taxon>Teleostei</taxon>
        <taxon>Neoteleostei</taxon>
        <taxon>Acanthomorphata</taxon>
        <taxon>Ovalentaria</taxon>
        <taxon>Atherinomorphae</taxon>
        <taxon>Cyprinodontiformes</taxon>
        <taxon>Poeciliidae</taxon>
        <taxon>Poeciliinae</taxon>
        <taxon>Poecilia</taxon>
    </lineage>
</organism>
<dbReference type="PRINTS" id="PR00722">
    <property type="entry name" value="CHYMOTRYPSIN"/>
</dbReference>
<dbReference type="GeneID" id="103464050"/>
<dbReference type="Bgee" id="ENSPREG00000007747">
    <property type="expression patterns" value="Expressed in head"/>
</dbReference>
<evidence type="ECO:0000256" key="2">
    <source>
        <dbReference type="ARBA" id="ARBA00022729"/>
    </source>
</evidence>
<sequence length="256" mass="28221">MIKMMATWRVLMLFLVLAVLRQKAHGTEIVNGKKVPDRLMLYMASVQNDRGQHKCGGFLISEDFVVTAAHCDKNNPTSVVLGTHNLKKVDDGTMRYNVTRCMHPDFDSVTSGNDIMLLKLSKKVQLNNNVQPIQIPKGEMKLKDNAKCRVVGWGSTKEGGKASNVLEMAEVTLTNLKRCKAQWRSSKFPNNVICTGGDNAKAGFCQGDSGGPLVCGATAAGVVSFNSRCNPDIPDVYTDVSKYVSWIKKIRKQKHC</sequence>
<dbReference type="SMART" id="SM00020">
    <property type="entry name" value="Tryp_SPc"/>
    <property type="match status" value="1"/>
</dbReference>
<dbReference type="AlphaFoldDB" id="A0A3P9NP72"/>
<evidence type="ECO:0000313" key="9">
    <source>
        <dbReference type="Proteomes" id="UP000242638"/>
    </source>
</evidence>
<dbReference type="GO" id="GO:0006508">
    <property type="term" value="P:proteolysis"/>
    <property type="evidence" value="ECO:0007669"/>
    <property type="project" value="UniProtKB-KW"/>
</dbReference>
<evidence type="ECO:0000256" key="1">
    <source>
        <dbReference type="ARBA" id="ARBA00022670"/>
    </source>
</evidence>
<dbReference type="STRING" id="8081.ENSPREP00000011359"/>
<dbReference type="RefSeq" id="XP_017159854.1">
    <property type="nucleotide sequence ID" value="XM_017304365.1"/>
</dbReference>
<evidence type="ECO:0000313" key="8">
    <source>
        <dbReference type="Ensembl" id="ENSPREP00000011359.1"/>
    </source>
</evidence>
<dbReference type="GO" id="GO:0004252">
    <property type="term" value="F:serine-type endopeptidase activity"/>
    <property type="evidence" value="ECO:0007669"/>
    <property type="project" value="InterPro"/>
</dbReference>
<dbReference type="FunFam" id="2.40.10.10:FF:000120">
    <property type="entry name" value="Putative serine protease"/>
    <property type="match status" value="1"/>
</dbReference>
<dbReference type="PROSITE" id="PS50240">
    <property type="entry name" value="TRYPSIN_DOM"/>
    <property type="match status" value="1"/>
</dbReference>
<protein>
    <submittedName>
        <fullName evidence="8">Granzyme B(G,H)-like</fullName>
    </submittedName>
</protein>
<reference evidence="8" key="3">
    <citation type="submission" date="2025-09" db="UniProtKB">
        <authorList>
            <consortium name="Ensembl"/>
        </authorList>
    </citation>
    <scope>IDENTIFICATION</scope>
    <source>
        <strain evidence="8">Guanapo</strain>
    </source>
</reference>
<feature type="signal peptide" evidence="6">
    <location>
        <begin position="1"/>
        <end position="26"/>
    </location>
</feature>
<evidence type="ECO:0000256" key="5">
    <source>
        <dbReference type="ARBA" id="ARBA00023157"/>
    </source>
</evidence>
<dbReference type="PANTHER" id="PTHR24271:SF87">
    <property type="entry name" value="ARGININE ESTERASE-LIKE-RELATED"/>
    <property type="match status" value="1"/>
</dbReference>
<dbReference type="OMA" id="GNCKYPN"/>
<proteinExistence type="predicted"/>
<keyword evidence="1" id="KW-0645">Protease</keyword>
<feature type="domain" description="Peptidase S1" evidence="7">
    <location>
        <begin position="29"/>
        <end position="252"/>
    </location>
</feature>
<reference evidence="9" key="1">
    <citation type="submission" date="2013-11" db="EMBL/GenBank/DDBJ databases">
        <title>The genomic landscape of the Guanapo guppy.</title>
        <authorList>
            <person name="Kuenstner A."/>
            <person name="Dreyer C."/>
        </authorList>
    </citation>
    <scope>NUCLEOTIDE SEQUENCE</scope>
    <source>
        <strain evidence="9">Guanapo</strain>
    </source>
</reference>
<dbReference type="OrthoDB" id="8440449at2759"/>
<evidence type="ECO:0000259" key="7">
    <source>
        <dbReference type="PROSITE" id="PS50240"/>
    </source>
</evidence>
<reference evidence="8" key="2">
    <citation type="submission" date="2025-08" db="UniProtKB">
        <authorList>
            <consortium name="Ensembl"/>
        </authorList>
    </citation>
    <scope>IDENTIFICATION</scope>
    <source>
        <strain evidence="8">Guanapo</strain>
    </source>
</reference>
<dbReference type="Gene3D" id="2.40.10.10">
    <property type="entry name" value="Trypsin-like serine proteases"/>
    <property type="match status" value="1"/>
</dbReference>